<proteinExistence type="predicted"/>
<keyword evidence="1" id="KW-0677">Repeat</keyword>
<dbReference type="InterPro" id="IPR004146">
    <property type="entry name" value="DC1"/>
</dbReference>
<dbReference type="PANTHER" id="PTHR46288:SF80">
    <property type="entry name" value="CYSTEINE_HISTIDINE-RICH C1 DOMAIN FAMILY PROTEIN"/>
    <property type="match status" value="1"/>
</dbReference>
<protein>
    <recommendedName>
        <fullName evidence="3">DC1 domain-containing protein</fullName>
    </recommendedName>
</protein>
<evidence type="ECO:0000313" key="5">
    <source>
        <dbReference type="Proteomes" id="UP001180020"/>
    </source>
</evidence>
<dbReference type="Pfam" id="PF03107">
    <property type="entry name" value="C1_2"/>
    <property type="match status" value="2"/>
</dbReference>
<dbReference type="AlphaFoldDB" id="A0AAV9DZG4"/>
<feature type="domain" description="DC1" evidence="3">
    <location>
        <begin position="55"/>
        <end position="101"/>
    </location>
</feature>
<feature type="region of interest" description="Disordered" evidence="2">
    <location>
        <begin position="241"/>
        <end position="271"/>
    </location>
</feature>
<dbReference type="EMBL" id="JAUJYO010000011">
    <property type="protein sequence ID" value="KAK1305422.1"/>
    <property type="molecule type" value="Genomic_DNA"/>
</dbReference>
<reference evidence="4" key="2">
    <citation type="submission" date="2023-06" db="EMBL/GenBank/DDBJ databases">
        <authorList>
            <person name="Ma L."/>
            <person name="Liu K.-W."/>
            <person name="Li Z."/>
            <person name="Hsiao Y.-Y."/>
            <person name="Qi Y."/>
            <person name="Fu T."/>
            <person name="Tang G."/>
            <person name="Zhang D."/>
            <person name="Sun W.-H."/>
            <person name="Liu D.-K."/>
            <person name="Li Y."/>
            <person name="Chen G.-Z."/>
            <person name="Liu X.-D."/>
            <person name="Liao X.-Y."/>
            <person name="Jiang Y.-T."/>
            <person name="Yu X."/>
            <person name="Hao Y."/>
            <person name="Huang J."/>
            <person name="Zhao X.-W."/>
            <person name="Ke S."/>
            <person name="Chen Y.-Y."/>
            <person name="Wu W.-L."/>
            <person name="Hsu J.-L."/>
            <person name="Lin Y.-F."/>
            <person name="Huang M.-D."/>
            <person name="Li C.-Y."/>
            <person name="Huang L."/>
            <person name="Wang Z.-W."/>
            <person name="Zhao X."/>
            <person name="Zhong W.-Y."/>
            <person name="Peng D.-H."/>
            <person name="Ahmad S."/>
            <person name="Lan S."/>
            <person name="Zhang J.-S."/>
            <person name="Tsai W.-C."/>
            <person name="Van De Peer Y."/>
            <person name="Liu Z.-J."/>
        </authorList>
    </citation>
    <scope>NUCLEOTIDE SEQUENCE</scope>
    <source>
        <strain evidence="4">CP</strain>
        <tissue evidence="4">Leaves</tissue>
    </source>
</reference>
<evidence type="ECO:0000259" key="3">
    <source>
        <dbReference type="Pfam" id="PF03107"/>
    </source>
</evidence>
<name>A0AAV9DZG4_ACOCL</name>
<gene>
    <name evidence="4" type="ORF">QJS10_CPB11g02212</name>
</gene>
<dbReference type="SUPFAM" id="SSF57889">
    <property type="entry name" value="Cysteine-rich domain"/>
    <property type="match status" value="1"/>
</dbReference>
<evidence type="ECO:0000313" key="4">
    <source>
        <dbReference type="EMBL" id="KAK1305422.1"/>
    </source>
</evidence>
<organism evidence="4 5">
    <name type="scientific">Acorus calamus</name>
    <name type="common">Sweet flag</name>
    <dbReference type="NCBI Taxonomy" id="4465"/>
    <lineage>
        <taxon>Eukaryota</taxon>
        <taxon>Viridiplantae</taxon>
        <taxon>Streptophyta</taxon>
        <taxon>Embryophyta</taxon>
        <taxon>Tracheophyta</taxon>
        <taxon>Spermatophyta</taxon>
        <taxon>Magnoliopsida</taxon>
        <taxon>Liliopsida</taxon>
        <taxon>Acoraceae</taxon>
        <taxon>Acorus</taxon>
    </lineage>
</organism>
<evidence type="ECO:0000256" key="1">
    <source>
        <dbReference type="ARBA" id="ARBA00022737"/>
    </source>
</evidence>
<feature type="domain" description="DC1" evidence="3">
    <location>
        <begin position="13"/>
        <end position="44"/>
    </location>
</feature>
<accession>A0AAV9DZG4</accession>
<feature type="compositionally biased region" description="Gly residues" evidence="2">
    <location>
        <begin position="246"/>
        <end position="267"/>
    </location>
</feature>
<comment type="caution">
    <text evidence="4">The sequence shown here is derived from an EMBL/GenBank/DDBJ whole genome shotgun (WGS) entry which is preliminary data.</text>
</comment>
<evidence type="ECO:0000256" key="2">
    <source>
        <dbReference type="SAM" id="MobiDB-lite"/>
    </source>
</evidence>
<dbReference type="InterPro" id="IPR046349">
    <property type="entry name" value="C1-like_sf"/>
</dbReference>
<reference evidence="4" key="1">
    <citation type="journal article" date="2023" name="Nat. Commun.">
        <title>Diploid and tetraploid genomes of Acorus and the evolution of monocots.</title>
        <authorList>
            <person name="Ma L."/>
            <person name="Liu K.W."/>
            <person name="Li Z."/>
            <person name="Hsiao Y.Y."/>
            <person name="Qi Y."/>
            <person name="Fu T."/>
            <person name="Tang G.D."/>
            <person name="Zhang D."/>
            <person name="Sun W.H."/>
            <person name="Liu D.K."/>
            <person name="Li Y."/>
            <person name="Chen G.Z."/>
            <person name="Liu X.D."/>
            <person name="Liao X.Y."/>
            <person name="Jiang Y.T."/>
            <person name="Yu X."/>
            <person name="Hao Y."/>
            <person name="Huang J."/>
            <person name="Zhao X.W."/>
            <person name="Ke S."/>
            <person name="Chen Y.Y."/>
            <person name="Wu W.L."/>
            <person name="Hsu J.L."/>
            <person name="Lin Y.F."/>
            <person name="Huang M.D."/>
            <person name="Li C.Y."/>
            <person name="Huang L."/>
            <person name="Wang Z.W."/>
            <person name="Zhao X."/>
            <person name="Zhong W.Y."/>
            <person name="Peng D.H."/>
            <person name="Ahmad S."/>
            <person name="Lan S."/>
            <person name="Zhang J.S."/>
            <person name="Tsai W.C."/>
            <person name="Van de Peer Y."/>
            <person name="Liu Z.J."/>
        </authorList>
    </citation>
    <scope>NUCLEOTIDE SEQUENCE</scope>
    <source>
        <strain evidence="4">CP</strain>
    </source>
</reference>
<dbReference type="PANTHER" id="PTHR46288">
    <property type="entry name" value="PHORBOL-ESTER/DAG-TYPE DOMAIN-CONTAINING PROTEIN"/>
    <property type="match status" value="1"/>
</dbReference>
<keyword evidence="5" id="KW-1185">Reference proteome</keyword>
<sequence>MPSPSSPSPAYPERTFRCDACGRQGDGFSYHCGVCGLDVHALCASMPLSVTHAAHAHPLGLEFFPPYNNKGFSCDVCRGTGSNHWLYRCAACEFDAHLSCATAKAGPALSPGLQQQSPGPQQTQLQNRPFYGQQYQHLQPQSPRVQQFQTLQQQPLRPQQYQLQQQQLLLLQQQQQQLQQQHLLQQQQMFSSPRVQARPNGFVQNNAQNYQQTGSGQALNSLMNQATQGVIDGGSQQIGQDLVQGITGGGDGGGGGGDGGGDGGSGSGSVFDVVSSIVGGVFGGSDESSSQD</sequence>
<dbReference type="Proteomes" id="UP001180020">
    <property type="component" value="Unassembled WGS sequence"/>
</dbReference>